<evidence type="ECO:0000256" key="1">
    <source>
        <dbReference type="SAM" id="SignalP"/>
    </source>
</evidence>
<evidence type="ECO:0000313" key="2">
    <source>
        <dbReference type="EMBL" id="MFD1383627.1"/>
    </source>
</evidence>
<dbReference type="EMBL" id="JBHTMN010000011">
    <property type="protein sequence ID" value="MFD1383627.1"/>
    <property type="molecule type" value="Genomic_DNA"/>
</dbReference>
<reference evidence="3" key="1">
    <citation type="journal article" date="2019" name="Int. J. Syst. Evol. Microbiol.">
        <title>The Global Catalogue of Microorganisms (GCM) 10K type strain sequencing project: providing services to taxonomists for standard genome sequencing and annotation.</title>
        <authorList>
            <consortium name="The Broad Institute Genomics Platform"/>
            <consortium name="The Broad Institute Genome Sequencing Center for Infectious Disease"/>
            <person name="Wu L."/>
            <person name="Ma J."/>
        </authorList>
    </citation>
    <scope>NUCLEOTIDE SEQUENCE [LARGE SCALE GENOMIC DNA]</scope>
    <source>
        <strain evidence="3">JCM 30774</strain>
    </source>
</reference>
<evidence type="ECO:0000313" key="3">
    <source>
        <dbReference type="Proteomes" id="UP001597059"/>
    </source>
</evidence>
<feature type="chain" id="PRO_5046086936" evidence="1">
    <location>
        <begin position="26"/>
        <end position="404"/>
    </location>
</feature>
<dbReference type="Proteomes" id="UP001597059">
    <property type="component" value="Unassembled WGS sequence"/>
</dbReference>
<name>A0ABW4B0B1_9GAMM</name>
<dbReference type="SUPFAM" id="SSF53850">
    <property type="entry name" value="Periplasmic binding protein-like II"/>
    <property type="match status" value="1"/>
</dbReference>
<keyword evidence="1" id="KW-0732">Signal</keyword>
<comment type="caution">
    <text evidence="2">The sequence shown here is derived from an EMBL/GenBank/DDBJ whole genome shotgun (WGS) entry which is preliminary data.</text>
</comment>
<protein>
    <submittedName>
        <fullName evidence="2">ABC transporter substrate-binding protein</fullName>
    </submittedName>
</protein>
<organism evidence="2 3">
    <name type="scientific">Rhodanobacter aciditrophus</name>
    <dbReference type="NCBI Taxonomy" id="1623218"/>
    <lineage>
        <taxon>Bacteria</taxon>
        <taxon>Pseudomonadati</taxon>
        <taxon>Pseudomonadota</taxon>
        <taxon>Gammaproteobacteria</taxon>
        <taxon>Lysobacterales</taxon>
        <taxon>Rhodanobacteraceae</taxon>
        <taxon>Rhodanobacter</taxon>
    </lineage>
</organism>
<accession>A0ABW4B0B1</accession>
<dbReference type="PIRSF" id="PIRSF029172">
    <property type="entry name" value="UCP029172_ABC_sbc_YnjB"/>
    <property type="match status" value="1"/>
</dbReference>
<dbReference type="Gene3D" id="3.40.190.10">
    <property type="entry name" value="Periplasmic binding protein-like II"/>
    <property type="match status" value="2"/>
</dbReference>
<dbReference type="PANTHER" id="PTHR42779:SF1">
    <property type="entry name" value="PROTEIN YNJB"/>
    <property type="match status" value="1"/>
</dbReference>
<dbReference type="InterPro" id="IPR006059">
    <property type="entry name" value="SBP"/>
</dbReference>
<proteinExistence type="predicted"/>
<dbReference type="Pfam" id="PF13416">
    <property type="entry name" value="SBP_bac_8"/>
    <property type="match status" value="1"/>
</dbReference>
<dbReference type="InterPro" id="IPR027020">
    <property type="entry name" value="YnjB"/>
</dbReference>
<keyword evidence="3" id="KW-1185">Reference proteome</keyword>
<dbReference type="RefSeq" id="WP_377367075.1">
    <property type="nucleotide sequence ID" value="NZ_JBHTMN010000011.1"/>
</dbReference>
<dbReference type="PANTHER" id="PTHR42779">
    <property type="entry name" value="PROTEIN YNJB"/>
    <property type="match status" value="1"/>
</dbReference>
<feature type="signal peptide" evidence="1">
    <location>
        <begin position="1"/>
        <end position="25"/>
    </location>
</feature>
<sequence>MKTFNTLNSICLITLGMSLPLYTQAANQDWTDTVNAANGQTVYWNAWGGADNINGYIQWVADQVEAKYNIDLEHVKLTDTADAVNRVLAEKTAGKSSDGSIDLIWINGENFRAMKDNGLLYGPFANDLPNYKAYVNPEARQSLTQDFGTAVDGMESPWGMAQVIFMYDTAQLSQPPKSMGQLLAYAKAHPGRISYPEPPQFLGSTFLKQALHELTPHKAALLQPVNTIDFDKVTQPLWDYLDQLHDVAWRSGEVFPSSAEEMMRLLDDGEIDVALSFDVSAATVQIDQGNLPETVRSYVFTHGTIGNTHFVAIPYNSGATEGAQVVANFLLSPEAQAYKQNPTVWGDLSVLDYNKLSNDQQQLFDQLPSGIATLSIEELGTTLPEPHSSWMEALEKEWRSRYAN</sequence>
<gene>
    <name evidence="2" type="ORF">ACFQ45_09625</name>
</gene>
<dbReference type="NCBIfam" id="NF008633">
    <property type="entry name" value="PRK11622.1"/>
    <property type="match status" value="1"/>
</dbReference>